<dbReference type="FunCoup" id="A0A0Q3JJE8">
    <property type="interactions" value="122"/>
</dbReference>
<feature type="region of interest" description="Disordered" evidence="1">
    <location>
        <begin position="487"/>
        <end position="531"/>
    </location>
</feature>
<feature type="compositionally biased region" description="Basic and acidic residues" evidence="1">
    <location>
        <begin position="495"/>
        <end position="506"/>
    </location>
</feature>
<dbReference type="EMBL" id="CM000880">
    <property type="protein sequence ID" value="KQK12348.1"/>
    <property type="molecule type" value="Genomic_DNA"/>
</dbReference>
<dbReference type="Pfam" id="PF00646">
    <property type="entry name" value="F-box"/>
    <property type="match status" value="1"/>
</dbReference>
<evidence type="ECO:0000313" key="3">
    <source>
        <dbReference type="EMBL" id="KQK12348.1"/>
    </source>
</evidence>
<feature type="domain" description="F-box" evidence="2">
    <location>
        <begin position="11"/>
        <end position="54"/>
    </location>
</feature>
<dbReference type="OrthoDB" id="690324at2759"/>
<dbReference type="EnsemblPlants" id="KQK12348">
    <property type="protein sequence ID" value="KQK12348"/>
    <property type="gene ID" value="BRADI_1g03136v3"/>
</dbReference>
<dbReference type="GeneID" id="100830053"/>
<reference evidence="4" key="3">
    <citation type="submission" date="2018-08" db="UniProtKB">
        <authorList>
            <consortium name="EnsemblPlants"/>
        </authorList>
    </citation>
    <scope>IDENTIFICATION</scope>
    <source>
        <strain evidence="4">cv. Bd21</strain>
    </source>
</reference>
<gene>
    <name evidence="4" type="primary">LOC100830053</name>
    <name evidence="3" type="ORF">BRADI_1g03136v3</name>
</gene>
<organism evidence="3">
    <name type="scientific">Brachypodium distachyon</name>
    <name type="common">Purple false brome</name>
    <name type="synonym">Trachynia distachya</name>
    <dbReference type="NCBI Taxonomy" id="15368"/>
    <lineage>
        <taxon>Eukaryota</taxon>
        <taxon>Viridiplantae</taxon>
        <taxon>Streptophyta</taxon>
        <taxon>Embryophyta</taxon>
        <taxon>Tracheophyta</taxon>
        <taxon>Spermatophyta</taxon>
        <taxon>Magnoliopsida</taxon>
        <taxon>Liliopsida</taxon>
        <taxon>Poales</taxon>
        <taxon>Poaceae</taxon>
        <taxon>BOP clade</taxon>
        <taxon>Pooideae</taxon>
        <taxon>Stipodae</taxon>
        <taxon>Brachypodieae</taxon>
        <taxon>Brachypodium</taxon>
    </lineage>
</organism>
<dbReference type="SUPFAM" id="SSF81383">
    <property type="entry name" value="F-box domain"/>
    <property type="match status" value="1"/>
</dbReference>
<proteinExistence type="predicted"/>
<dbReference type="InterPro" id="IPR036047">
    <property type="entry name" value="F-box-like_dom_sf"/>
</dbReference>
<dbReference type="InterPro" id="IPR001810">
    <property type="entry name" value="F-box_dom"/>
</dbReference>
<evidence type="ECO:0000313" key="5">
    <source>
        <dbReference type="Proteomes" id="UP000008810"/>
    </source>
</evidence>
<reference evidence="3" key="2">
    <citation type="submission" date="2017-06" db="EMBL/GenBank/DDBJ databases">
        <title>WGS assembly of Brachypodium distachyon.</title>
        <authorList>
            <consortium name="The International Brachypodium Initiative"/>
            <person name="Lucas S."/>
            <person name="Harmon-Smith M."/>
            <person name="Lail K."/>
            <person name="Tice H."/>
            <person name="Grimwood J."/>
            <person name="Bruce D."/>
            <person name="Barry K."/>
            <person name="Shu S."/>
            <person name="Lindquist E."/>
            <person name="Wang M."/>
            <person name="Pitluck S."/>
            <person name="Vogel J.P."/>
            <person name="Garvin D.F."/>
            <person name="Mockler T.C."/>
            <person name="Schmutz J."/>
            <person name="Rokhsar D."/>
            <person name="Bevan M.W."/>
        </authorList>
    </citation>
    <scope>NUCLEOTIDE SEQUENCE</scope>
    <source>
        <strain evidence="3">Bd21</strain>
    </source>
</reference>
<reference evidence="3 4" key="1">
    <citation type="journal article" date="2010" name="Nature">
        <title>Genome sequencing and analysis of the model grass Brachypodium distachyon.</title>
        <authorList>
            <consortium name="International Brachypodium Initiative"/>
        </authorList>
    </citation>
    <scope>NUCLEOTIDE SEQUENCE [LARGE SCALE GENOMIC DNA]</scope>
    <source>
        <strain evidence="3 4">Bd21</strain>
    </source>
</reference>
<dbReference type="PANTHER" id="PTHR32133">
    <property type="entry name" value="OS07G0120400 PROTEIN"/>
    <property type="match status" value="1"/>
</dbReference>
<sequence length="540" mass="59293">MARRRHSPPTLPDELIEEILLRLPPDEPSCLLRASLVSKGWSHTVSDPGFRRRLHDLHGTPPVLGVLHNWKDASIPRFISTTASPFSLVAPDLLSWRALDCRHGRALFLSNSEVPVPDTLELLVWEPTTGSQWRIAVPGAFLSDFPSAAFKDYFPDAEFEWRTPTAAVFCSADGCNHRDCLGGPFGVVFVFSVTFEEDTDHAEYLTSAGVYSSETGTWGELTSIDQLGNYTDVSSVLVGRSLLYFMSDGGVILEYDMARHALAVLKTPYPDIPTPYSHIFERWNLMLTKDGGLGVSECLDLELKLWSREESGGTDARWVLTRVIYLDKLLPSAALINPEDSSISVLVLGFAEGANVIFIITLAGLFTVELHSERVKQVCHKNRFCNLIPIVSFYTPVPRVEHSAPRASNLGEDRAGERHKVAEHVLQLFDTSEEGDFVNVDISHPVDLETRIRCYGEVAPACASTFGNYGHALLHKAQEVNHALGDVSNNAPNEELVKGTTSKDDAGNSTISGSNVEDVAPPLEKSDSGEGSVFPLTCGF</sequence>
<evidence type="ECO:0000256" key="1">
    <source>
        <dbReference type="SAM" id="MobiDB-lite"/>
    </source>
</evidence>
<dbReference type="SMART" id="SM00256">
    <property type="entry name" value="FBOX"/>
    <property type="match status" value="1"/>
</dbReference>
<dbReference type="Gene3D" id="1.20.1280.50">
    <property type="match status" value="1"/>
</dbReference>
<dbReference type="Gramene" id="KQK12348">
    <property type="protein sequence ID" value="KQK12348"/>
    <property type="gene ID" value="BRADI_1g03136v3"/>
</dbReference>
<accession>A0A0Q3JJE8</accession>
<protein>
    <recommendedName>
        <fullName evidence="2">F-box domain-containing protein</fullName>
    </recommendedName>
</protein>
<keyword evidence="5" id="KW-1185">Reference proteome</keyword>
<dbReference type="InterPro" id="IPR056594">
    <property type="entry name" value="AT5G49610-like_b-prop"/>
</dbReference>
<name>A0A0Q3JJE8_BRADI</name>
<dbReference type="Proteomes" id="UP000008810">
    <property type="component" value="Chromosome 1"/>
</dbReference>
<dbReference type="ExpressionAtlas" id="A0A0Q3JJE8">
    <property type="expression patterns" value="baseline"/>
</dbReference>
<evidence type="ECO:0000259" key="2">
    <source>
        <dbReference type="SMART" id="SM00256"/>
    </source>
</evidence>
<dbReference type="RefSeq" id="XP_010229425.1">
    <property type="nucleotide sequence ID" value="XM_010231123.3"/>
</dbReference>
<dbReference type="Pfam" id="PF23635">
    <property type="entry name" value="Beta-prop_AT5G49610-like"/>
    <property type="match status" value="1"/>
</dbReference>
<dbReference type="PANTHER" id="PTHR32133:SF305">
    <property type="entry name" value="F-BOX DOMAIN-CONTAINING PROTEIN"/>
    <property type="match status" value="1"/>
</dbReference>
<dbReference type="AlphaFoldDB" id="A0A0Q3JJE8"/>
<dbReference type="KEGG" id="bdi:100830053"/>
<evidence type="ECO:0000313" key="4">
    <source>
        <dbReference type="EnsemblPlants" id="KQK12348"/>
    </source>
</evidence>